<dbReference type="PANTHER" id="PTHR30273:SF2">
    <property type="entry name" value="PROTEIN FECR"/>
    <property type="match status" value="1"/>
</dbReference>
<protein>
    <submittedName>
        <fullName evidence="4">FecR family protein</fullName>
    </submittedName>
</protein>
<evidence type="ECO:0000256" key="1">
    <source>
        <dbReference type="SAM" id="Phobius"/>
    </source>
</evidence>
<dbReference type="Gene3D" id="2.60.120.1440">
    <property type="match status" value="1"/>
</dbReference>
<keyword evidence="1" id="KW-0472">Membrane</keyword>
<dbReference type="Pfam" id="PF04773">
    <property type="entry name" value="FecR"/>
    <property type="match status" value="1"/>
</dbReference>
<keyword evidence="1" id="KW-0812">Transmembrane</keyword>
<dbReference type="InterPro" id="IPR032508">
    <property type="entry name" value="FecR_C"/>
</dbReference>
<dbReference type="InterPro" id="IPR012373">
    <property type="entry name" value="Ferrdict_sens_TM"/>
</dbReference>
<keyword evidence="5" id="KW-1185">Reference proteome</keyword>
<comment type="caution">
    <text evidence="4">The sequence shown here is derived from an EMBL/GenBank/DDBJ whole genome shotgun (WGS) entry which is preliminary data.</text>
</comment>
<dbReference type="InterPro" id="IPR006860">
    <property type="entry name" value="FecR"/>
</dbReference>
<evidence type="ECO:0000259" key="3">
    <source>
        <dbReference type="Pfam" id="PF16344"/>
    </source>
</evidence>
<feature type="transmembrane region" description="Helical" evidence="1">
    <location>
        <begin position="76"/>
        <end position="95"/>
    </location>
</feature>
<dbReference type="RefSeq" id="WP_380902431.1">
    <property type="nucleotide sequence ID" value="NZ_JBHUEG010000007.1"/>
</dbReference>
<dbReference type="Proteomes" id="UP001597545">
    <property type="component" value="Unassembled WGS sequence"/>
</dbReference>
<sequence>MKRSIFNFLIDRYKQGVATDNERKLFDSWYGQFDKQEVSPKTKIDSDRREEALRRTLEGLPTAPHVRTALFPMRRWLRVAGFFLIVGIGAFIWSLNQRDAKQSATEIANHFRVFTTAVGERKQIVLPDGSVVTLNARSTMQLDEGQYGRTTRTVQLVEGEAFFQVTSDSSRAFIVETGPLQTRVLGTSFNIQAYAEMAEQVISVFTGRVQVKRGTHLLGILHEGDRIRFEKAQANSATERFSVNDEQGWMTGRVSLRQASFEELALAVKNNYGITLKASDKRIANQRYSLPIQENVPLEHVVSAICAIHQNKSRKEGDTVLIY</sequence>
<keyword evidence="1" id="KW-1133">Transmembrane helix</keyword>
<name>A0ABW5KH02_9SPHI</name>
<dbReference type="EMBL" id="JBHULR010000003">
    <property type="protein sequence ID" value="MFD2547560.1"/>
    <property type="molecule type" value="Genomic_DNA"/>
</dbReference>
<evidence type="ECO:0000259" key="2">
    <source>
        <dbReference type="Pfam" id="PF04773"/>
    </source>
</evidence>
<dbReference type="PANTHER" id="PTHR30273">
    <property type="entry name" value="PERIPLASMIC SIGNAL SENSOR AND SIGMA FACTOR ACTIVATOR FECR-RELATED"/>
    <property type="match status" value="1"/>
</dbReference>
<accession>A0ABW5KH02</accession>
<organism evidence="4 5">
    <name type="scientific">Sphingobacterium suaedae</name>
    <dbReference type="NCBI Taxonomy" id="1686402"/>
    <lineage>
        <taxon>Bacteria</taxon>
        <taxon>Pseudomonadati</taxon>
        <taxon>Bacteroidota</taxon>
        <taxon>Sphingobacteriia</taxon>
        <taxon>Sphingobacteriales</taxon>
        <taxon>Sphingobacteriaceae</taxon>
        <taxon>Sphingobacterium</taxon>
    </lineage>
</organism>
<gene>
    <name evidence="4" type="ORF">ACFSR5_07880</name>
</gene>
<evidence type="ECO:0000313" key="5">
    <source>
        <dbReference type="Proteomes" id="UP001597545"/>
    </source>
</evidence>
<dbReference type="Gene3D" id="3.55.50.30">
    <property type="match status" value="1"/>
</dbReference>
<proteinExistence type="predicted"/>
<feature type="domain" description="Protein FecR C-terminal" evidence="3">
    <location>
        <begin position="255"/>
        <end position="322"/>
    </location>
</feature>
<dbReference type="Pfam" id="PF16344">
    <property type="entry name" value="FecR_C"/>
    <property type="match status" value="1"/>
</dbReference>
<reference evidence="5" key="1">
    <citation type="journal article" date="2019" name="Int. J. Syst. Evol. Microbiol.">
        <title>The Global Catalogue of Microorganisms (GCM) 10K type strain sequencing project: providing services to taxonomists for standard genome sequencing and annotation.</title>
        <authorList>
            <consortium name="The Broad Institute Genomics Platform"/>
            <consortium name="The Broad Institute Genome Sequencing Center for Infectious Disease"/>
            <person name="Wu L."/>
            <person name="Ma J."/>
        </authorList>
    </citation>
    <scope>NUCLEOTIDE SEQUENCE [LARGE SCALE GENOMIC DNA]</scope>
    <source>
        <strain evidence="5">KCTC 42662</strain>
    </source>
</reference>
<dbReference type="PIRSF" id="PIRSF018266">
    <property type="entry name" value="FecR"/>
    <property type="match status" value="1"/>
</dbReference>
<feature type="domain" description="FecR protein" evidence="2">
    <location>
        <begin position="114"/>
        <end position="210"/>
    </location>
</feature>
<evidence type="ECO:0000313" key="4">
    <source>
        <dbReference type="EMBL" id="MFD2547560.1"/>
    </source>
</evidence>